<dbReference type="InterPro" id="IPR018750">
    <property type="entry name" value="DUF2306_membrane"/>
</dbReference>
<accession>A0ABP9MVF6</accession>
<reference evidence="3" key="1">
    <citation type="journal article" date="2019" name="Int. J. Syst. Evol. Microbiol.">
        <title>The Global Catalogue of Microorganisms (GCM) 10K type strain sequencing project: providing services to taxonomists for standard genome sequencing and annotation.</title>
        <authorList>
            <consortium name="The Broad Institute Genomics Platform"/>
            <consortium name="The Broad Institute Genome Sequencing Center for Infectious Disease"/>
            <person name="Wu L."/>
            <person name="Ma J."/>
        </authorList>
    </citation>
    <scope>NUCLEOTIDE SEQUENCE [LARGE SCALE GENOMIC DNA]</scope>
    <source>
        <strain evidence="3">JCM 18019</strain>
    </source>
</reference>
<evidence type="ECO:0000256" key="1">
    <source>
        <dbReference type="SAM" id="Phobius"/>
    </source>
</evidence>
<keyword evidence="1" id="KW-1133">Transmembrane helix</keyword>
<keyword evidence="1" id="KW-0472">Membrane</keyword>
<organism evidence="2 3">
    <name type="scientific">Chryseobacterium ginsengisoli</name>
    <dbReference type="NCBI Taxonomy" id="363853"/>
    <lineage>
        <taxon>Bacteria</taxon>
        <taxon>Pseudomonadati</taxon>
        <taxon>Bacteroidota</taxon>
        <taxon>Flavobacteriia</taxon>
        <taxon>Flavobacteriales</taxon>
        <taxon>Weeksellaceae</taxon>
        <taxon>Chryseobacterium group</taxon>
        <taxon>Chryseobacterium</taxon>
    </lineage>
</organism>
<comment type="caution">
    <text evidence="2">The sequence shown here is derived from an EMBL/GenBank/DDBJ whole genome shotgun (WGS) entry which is preliminary data.</text>
</comment>
<evidence type="ECO:0008006" key="4">
    <source>
        <dbReference type="Google" id="ProtNLM"/>
    </source>
</evidence>
<gene>
    <name evidence="2" type="ORF">GCM10023210_40440</name>
</gene>
<keyword evidence="3" id="KW-1185">Reference proteome</keyword>
<feature type="transmembrane region" description="Helical" evidence="1">
    <location>
        <begin position="97"/>
        <end position="119"/>
    </location>
</feature>
<dbReference type="Proteomes" id="UP001500353">
    <property type="component" value="Unassembled WGS sequence"/>
</dbReference>
<dbReference type="EMBL" id="BAABHX010000009">
    <property type="protein sequence ID" value="GAA5101163.1"/>
    <property type="molecule type" value="Genomic_DNA"/>
</dbReference>
<feature type="transmembrane region" description="Helical" evidence="1">
    <location>
        <begin position="31"/>
        <end position="51"/>
    </location>
</feature>
<evidence type="ECO:0000313" key="2">
    <source>
        <dbReference type="EMBL" id="GAA5101163.1"/>
    </source>
</evidence>
<proteinExistence type="predicted"/>
<keyword evidence="1" id="KW-0812">Transmembrane</keyword>
<protein>
    <recommendedName>
        <fullName evidence="4">DUF2306 domain-containing protein</fullName>
    </recommendedName>
</protein>
<sequence length="196" mass="23148">MIMLNTISQYASFDKNVGFLKFKQEVVNNQIWLIFFYIHIFSIPFCLLTGITQFSDQFLTENRKLHRIIGKVYAYNILFINFPICFLLSIFSNGGLIGITGFLVQNFLWIYFTIAAIVFIKKRNVEKHKKYMILSYSITTTAVTFRIIKNNFYQTDMPYHLFYGIVVWISLFINLLIAYFIIRKKQKLSFKGESIS</sequence>
<feature type="transmembrane region" description="Helical" evidence="1">
    <location>
        <begin position="72"/>
        <end position="91"/>
    </location>
</feature>
<feature type="transmembrane region" description="Helical" evidence="1">
    <location>
        <begin position="160"/>
        <end position="182"/>
    </location>
</feature>
<name>A0ABP9MVF6_9FLAO</name>
<evidence type="ECO:0000313" key="3">
    <source>
        <dbReference type="Proteomes" id="UP001500353"/>
    </source>
</evidence>
<feature type="transmembrane region" description="Helical" evidence="1">
    <location>
        <begin position="131"/>
        <end position="148"/>
    </location>
</feature>
<dbReference type="Pfam" id="PF10067">
    <property type="entry name" value="DUF2306"/>
    <property type="match status" value="1"/>
</dbReference>